<gene>
    <name evidence="2" type="ORF">ElyMa_001688500</name>
</gene>
<evidence type="ECO:0000313" key="2">
    <source>
        <dbReference type="EMBL" id="GFS25466.1"/>
    </source>
</evidence>
<dbReference type="GO" id="GO:0004519">
    <property type="term" value="F:endonuclease activity"/>
    <property type="evidence" value="ECO:0007669"/>
    <property type="project" value="UniProtKB-KW"/>
</dbReference>
<dbReference type="PANTHER" id="PTHR47027:SF8">
    <property type="entry name" value="RIBONUCLEASE H"/>
    <property type="match status" value="1"/>
</dbReference>
<dbReference type="InterPro" id="IPR000477">
    <property type="entry name" value="RT_dom"/>
</dbReference>
<dbReference type="PRINTS" id="PR01345">
    <property type="entry name" value="CERVTRCPTASE"/>
</dbReference>
<organism evidence="2 3">
    <name type="scientific">Elysia marginata</name>
    <dbReference type="NCBI Taxonomy" id="1093978"/>
    <lineage>
        <taxon>Eukaryota</taxon>
        <taxon>Metazoa</taxon>
        <taxon>Spiralia</taxon>
        <taxon>Lophotrochozoa</taxon>
        <taxon>Mollusca</taxon>
        <taxon>Gastropoda</taxon>
        <taxon>Heterobranchia</taxon>
        <taxon>Euthyneura</taxon>
        <taxon>Panpulmonata</taxon>
        <taxon>Sacoglossa</taxon>
        <taxon>Placobranchoidea</taxon>
        <taxon>Plakobranchidae</taxon>
        <taxon>Elysia</taxon>
    </lineage>
</organism>
<keyword evidence="3" id="KW-1185">Reference proteome</keyword>
<proteinExistence type="predicted"/>
<dbReference type="Gene3D" id="3.30.70.270">
    <property type="match status" value="1"/>
</dbReference>
<keyword evidence="2" id="KW-0378">Hydrolase</keyword>
<feature type="domain" description="Reverse transcriptase" evidence="1">
    <location>
        <begin position="1"/>
        <end position="221"/>
    </location>
</feature>
<dbReference type="PROSITE" id="PS50878">
    <property type="entry name" value="RT_POL"/>
    <property type="match status" value="1"/>
</dbReference>
<comment type="caution">
    <text evidence="2">The sequence shown here is derived from an EMBL/GenBank/DDBJ whole genome shotgun (WGS) entry which is preliminary data.</text>
</comment>
<dbReference type="InterPro" id="IPR043128">
    <property type="entry name" value="Rev_trsase/Diguanyl_cyclase"/>
</dbReference>
<keyword evidence="2" id="KW-0255">Endonuclease</keyword>
<dbReference type="PANTHER" id="PTHR47027">
    <property type="entry name" value="REVERSE TRANSCRIPTASE DOMAIN-CONTAINING PROTEIN"/>
    <property type="match status" value="1"/>
</dbReference>
<dbReference type="Proteomes" id="UP000762676">
    <property type="component" value="Unassembled WGS sequence"/>
</dbReference>
<sequence>MMRVRNKIGQEIAEEQCGFAEGKGTTNAIYMLRTLIERALEVQKDVYLCLIDYTKAFGRVRHTEILKQLKQLNVDGKDLRIIKNIYWKQIAAVRIKNETSTFQNIKRGVRQGCVLSPDLFNLYSETILRNLESNPGLKIGGRMINNLRYADDTVLVAENEEDLQNLLDIVVRGSKKMGLELNSKKTEVMVISRKEIPGCDTYVDGAKLKQRESFKYLGTLISQDGRNYTEINSRIAQAKATFMKMKPLLTNNKISFATRQQALQCYIEPILMYGCETWTINKKTHGKLEAVEMWFWRRMLRIPWTAKKTNEEVLNET</sequence>
<evidence type="ECO:0000259" key="1">
    <source>
        <dbReference type="PROSITE" id="PS50878"/>
    </source>
</evidence>
<accession>A0AAV4JVT4</accession>
<dbReference type="CDD" id="cd01650">
    <property type="entry name" value="RT_nLTR_like"/>
    <property type="match status" value="1"/>
</dbReference>
<dbReference type="InterPro" id="IPR043502">
    <property type="entry name" value="DNA/RNA_pol_sf"/>
</dbReference>
<protein>
    <submittedName>
        <fullName evidence="2">Endonuclease-reverse transcriptase</fullName>
    </submittedName>
</protein>
<dbReference type="EMBL" id="BMAT01003439">
    <property type="protein sequence ID" value="GFS25466.1"/>
    <property type="molecule type" value="Genomic_DNA"/>
</dbReference>
<dbReference type="Pfam" id="PF00078">
    <property type="entry name" value="RVT_1"/>
    <property type="match status" value="1"/>
</dbReference>
<keyword evidence="2" id="KW-0540">Nuclease</keyword>
<dbReference type="SUPFAM" id="SSF56672">
    <property type="entry name" value="DNA/RNA polymerases"/>
    <property type="match status" value="1"/>
</dbReference>
<name>A0AAV4JVT4_9GAST</name>
<evidence type="ECO:0000313" key="3">
    <source>
        <dbReference type="Proteomes" id="UP000762676"/>
    </source>
</evidence>
<reference evidence="2 3" key="1">
    <citation type="journal article" date="2021" name="Elife">
        <title>Chloroplast acquisition without the gene transfer in kleptoplastic sea slugs, Plakobranchus ocellatus.</title>
        <authorList>
            <person name="Maeda T."/>
            <person name="Takahashi S."/>
            <person name="Yoshida T."/>
            <person name="Shimamura S."/>
            <person name="Takaki Y."/>
            <person name="Nagai Y."/>
            <person name="Toyoda A."/>
            <person name="Suzuki Y."/>
            <person name="Arimoto A."/>
            <person name="Ishii H."/>
            <person name="Satoh N."/>
            <person name="Nishiyama T."/>
            <person name="Hasebe M."/>
            <person name="Maruyama T."/>
            <person name="Minagawa J."/>
            <person name="Obokata J."/>
            <person name="Shigenobu S."/>
        </authorList>
    </citation>
    <scope>NUCLEOTIDE SEQUENCE [LARGE SCALE GENOMIC DNA]</scope>
</reference>
<dbReference type="AlphaFoldDB" id="A0AAV4JVT4"/>